<dbReference type="RefSeq" id="WP_122951138.1">
    <property type="nucleotide sequence ID" value="NZ_CP024634.1"/>
</dbReference>
<protein>
    <submittedName>
        <fullName evidence="1">Cell filamentation protein Fic</fullName>
    </submittedName>
</protein>
<dbReference type="KEGG" id="bthg:MS2017_0481"/>
<dbReference type="InterPro" id="IPR011204">
    <property type="entry name" value="Virulence_RhuM-like"/>
</dbReference>
<sequence length="344" mass="39819">MTKNLTIKNSTAEFLIFTTQAGKDNISVRVENETVWLTQKLVAQLFECSADNISLHLKNIFQTGELDKNSVTEDFSVTATDGKNYNTKHYNLKAVIALGYRINSQKATDFRKWATQVLERYSVRGYVLDDVRLKNGAYLNPQYFKDLILEIRDIRESERNFYQQITDIYATAMDYDLDSNVTKDFFTTVQNKLHCATHGNTAAELMTKRADHQKDFMGLVTWKKAPNGKILKSDVVVAKNYLGRNEIKTLNRVVTMYLDYAEDQAEKGVPMTMYDWSEKLNAFLRFNDREVLEECGQITAAIAKSFAHSEFEKYRPIQDKLFESDFDKVLKKLFKSQKQNNENE</sequence>
<organism evidence="1 2">
    <name type="scientific">Bathymodiolus thermophilus thioautotrophic gill symbiont</name>
    <dbReference type="NCBI Taxonomy" id="2360"/>
    <lineage>
        <taxon>Bacteria</taxon>
        <taxon>Pseudomonadati</taxon>
        <taxon>Pseudomonadota</taxon>
        <taxon>Gammaproteobacteria</taxon>
        <taxon>sulfur-oxidizing symbionts</taxon>
    </lineage>
</organism>
<gene>
    <name evidence="1" type="ORF">MS2017_0481</name>
</gene>
<dbReference type="PANTHER" id="PTHR35810:SF1">
    <property type="entry name" value="CYTOPLASMIC PROTEIN"/>
    <property type="match status" value="1"/>
</dbReference>
<dbReference type="AlphaFoldDB" id="A0A3G3IK50"/>
<dbReference type="Proteomes" id="UP000278334">
    <property type="component" value="Chromosome"/>
</dbReference>
<proteinExistence type="predicted"/>
<dbReference type="PANTHER" id="PTHR35810">
    <property type="entry name" value="CYTOPLASMIC PROTEIN-RELATED"/>
    <property type="match status" value="1"/>
</dbReference>
<dbReference type="PIRSF" id="PIRSF015268">
    <property type="entry name" value="Virulence_RhuM"/>
    <property type="match status" value="1"/>
</dbReference>
<dbReference type="EMBL" id="CP024634">
    <property type="protein sequence ID" value="AYQ56223.1"/>
    <property type="molecule type" value="Genomic_DNA"/>
</dbReference>
<evidence type="ECO:0000313" key="1">
    <source>
        <dbReference type="EMBL" id="AYQ56223.1"/>
    </source>
</evidence>
<accession>A0A3G3IK50</accession>
<name>A0A3G3IK50_9GAMM</name>
<evidence type="ECO:0000313" key="2">
    <source>
        <dbReference type="Proteomes" id="UP000278334"/>
    </source>
</evidence>
<reference evidence="1 2" key="1">
    <citation type="submission" date="2017-11" db="EMBL/GenBank/DDBJ databases">
        <title>Genome sequence of the bacterial symbiont EPR9N from a vent mussel Bathymodiolus thermophilus.</title>
        <authorList>
            <person name="Won Y.-J."/>
        </authorList>
    </citation>
    <scope>NUCLEOTIDE SEQUENCE [LARGE SCALE GENOMIC DNA]</scope>
    <source>
        <strain evidence="1 2">EPR9N</strain>
    </source>
</reference>
<dbReference type="Pfam" id="PF13310">
    <property type="entry name" value="Virulence_RhuM"/>
    <property type="match status" value="1"/>
</dbReference>